<dbReference type="Pfam" id="PF18920">
    <property type="entry name" value="DUF5671"/>
    <property type="match status" value="1"/>
</dbReference>
<dbReference type="AlphaFoldDB" id="A0A1G1XZU5"/>
<comment type="caution">
    <text evidence="3">The sequence shown here is derived from an EMBL/GenBank/DDBJ whole genome shotgun (WGS) entry which is preliminary data.</text>
</comment>
<proteinExistence type="predicted"/>
<evidence type="ECO:0000313" key="3">
    <source>
        <dbReference type="EMBL" id="OGY45615.1"/>
    </source>
</evidence>
<evidence type="ECO:0000313" key="4">
    <source>
        <dbReference type="Proteomes" id="UP000178240"/>
    </source>
</evidence>
<evidence type="ECO:0000259" key="2">
    <source>
        <dbReference type="Pfam" id="PF18920"/>
    </source>
</evidence>
<feature type="transmembrane region" description="Helical" evidence="1">
    <location>
        <begin position="76"/>
        <end position="94"/>
    </location>
</feature>
<dbReference type="STRING" id="1797535.A2744_02915"/>
<gene>
    <name evidence="3" type="ORF">A2744_02915</name>
</gene>
<name>A0A1G1XZU5_9BACT</name>
<protein>
    <recommendedName>
        <fullName evidence="2">DUF5671 domain-containing protein</fullName>
    </recommendedName>
</protein>
<organism evidence="3 4">
    <name type="scientific">Candidatus Buchananbacteria bacterium RIFCSPHIGHO2_01_FULL_44_11</name>
    <dbReference type="NCBI Taxonomy" id="1797535"/>
    <lineage>
        <taxon>Bacteria</taxon>
        <taxon>Candidatus Buchananiibacteriota</taxon>
    </lineage>
</organism>
<sequence length="328" mass="37048">MNPTTGSATNSGGGEPAKQHGAKTMFWYLGLFLTLSITAFATGAMWFQFINKFFPTVVTDYGVQLRSLSQDMVKNSIAAMIVGTPVFFLFSWLIRRGVKQSTVNTQKGVRLWISYLILFIVVAVALGDLIASIFTFLNGDFTTRFLLKSLAILVIAGWIFTYFWLELRSNDALAHSPFPRLTAIITAVVVIASIAGGFFLIDSPQVARAKSFDQRRVNDLYNIRWQIDDFYRQNKKMPSDLNELNPYQVAADPKTNEPYQYEPTGEQAYQLCANFETSNRQETKENRDLYPTTDSFIHDSGQTCFDFQITENDPDTSSKPIIPNRPID</sequence>
<feature type="transmembrane region" description="Helical" evidence="1">
    <location>
        <begin position="145"/>
        <end position="165"/>
    </location>
</feature>
<feature type="domain" description="DUF5671" evidence="2">
    <location>
        <begin position="25"/>
        <end position="159"/>
    </location>
</feature>
<reference evidence="3 4" key="1">
    <citation type="journal article" date="2016" name="Nat. Commun.">
        <title>Thousands of microbial genomes shed light on interconnected biogeochemical processes in an aquifer system.</title>
        <authorList>
            <person name="Anantharaman K."/>
            <person name="Brown C.T."/>
            <person name="Hug L.A."/>
            <person name="Sharon I."/>
            <person name="Castelle C.J."/>
            <person name="Probst A.J."/>
            <person name="Thomas B.C."/>
            <person name="Singh A."/>
            <person name="Wilkins M.J."/>
            <person name="Karaoz U."/>
            <person name="Brodie E.L."/>
            <person name="Williams K.H."/>
            <person name="Hubbard S.S."/>
            <person name="Banfield J.F."/>
        </authorList>
    </citation>
    <scope>NUCLEOTIDE SEQUENCE [LARGE SCALE GENOMIC DNA]</scope>
</reference>
<dbReference type="InterPro" id="IPR043728">
    <property type="entry name" value="DUF5671"/>
</dbReference>
<accession>A0A1G1XZU5</accession>
<feature type="transmembrane region" description="Helical" evidence="1">
    <location>
        <begin position="26"/>
        <end position="47"/>
    </location>
</feature>
<evidence type="ECO:0000256" key="1">
    <source>
        <dbReference type="SAM" id="Phobius"/>
    </source>
</evidence>
<feature type="transmembrane region" description="Helical" evidence="1">
    <location>
        <begin position="177"/>
        <end position="201"/>
    </location>
</feature>
<keyword evidence="1" id="KW-0472">Membrane</keyword>
<dbReference type="Proteomes" id="UP000178240">
    <property type="component" value="Unassembled WGS sequence"/>
</dbReference>
<dbReference type="EMBL" id="MHIE01000016">
    <property type="protein sequence ID" value="OGY45615.1"/>
    <property type="molecule type" value="Genomic_DNA"/>
</dbReference>
<feature type="transmembrane region" description="Helical" evidence="1">
    <location>
        <begin position="115"/>
        <end position="139"/>
    </location>
</feature>
<keyword evidence="1" id="KW-1133">Transmembrane helix</keyword>
<keyword evidence="1" id="KW-0812">Transmembrane</keyword>